<keyword evidence="5" id="KW-0998">Cell outer membrane</keyword>
<proteinExistence type="inferred from homology"/>
<protein>
    <submittedName>
        <fullName evidence="7">Outer membrane scaffolding protein for murein synthesis (MipA/OmpV family)</fullName>
    </submittedName>
</protein>
<comment type="subcellular location">
    <subcellularLocation>
        <location evidence="1">Cell outer membrane</location>
    </subcellularLocation>
</comment>
<dbReference type="RefSeq" id="WP_110253636.1">
    <property type="nucleotide sequence ID" value="NZ_QJKB01000001.1"/>
</dbReference>
<reference evidence="7 8" key="1">
    <citation type="submission" date="2018-05" db="EMBL/GenBank/DDBJ databases">
        <title>Genomic Encyclopedia of Type Strains, Phase IV (KMG-IV): sequencing the most valuable type-strain genomes for metagenomic binning, comparative biology and taxonomic classification.</title>
        <authorList>
            <person name="Goeker M."/>
        </authorList>
    </citation>
    <scope>NUCLEOTIDE SEQUENCE [LARGE SCALE GENOMIC DNA]</scope>
    <source>
        <strain evidence="7 8">DSM 19792</strain>
    </source>
</reference>
<feature type="signal peptide" evidence="6">
    <location>
        <begin position="1"/>
        <end position="18"/>
    </location>
</feature>
<feature type="chain" id="PRO_5016408444" evidence="6">
    <location>
        <begin position="19"/>
        <end position="262"/>
    </location>
</feature>
<dbReference type="EMBL" id="QJKB01000001">
    <property type="protein sequence ID" value="PXX47238.1"/>
    <property type="molecule type" value="Genomic_DNA"/>
</dbReference>
<evidence type="ECO:0000256" key="3">
    <source>
        <dbReference type="ARBA" id="ARBA00022729"/>
    </source>
</evidence>
<dbReference type="Proteomes" id="UP000247792">
    <property type="component" value="Unassembled WGS sequence"/>
</dbReference>
<dbReference type="GO" id="GO:0009279">
    <property type="term" value="C:cell outer membrane"/>
    <property type="evidence" value="ECO:0007669"/>
    <property type="project" value="UniProtKB-SubCell"/>
</dbReference>
<accession>A0A318JCB3</accession>
<keyword evidence="3 6" id="KW-0732">Signal</keyword>
<dbReference type="OrthoDB" id="8585044at2"/>
<evidence type="ECO:0000256" key="5">
    <source>
        <dbReference type="ARBA" id="ARBA00023237"/>
    </source>
</evidence>
<evidence type="ECO:0000313" key="7">
    <source>
        <dbReference type="EMBL" id="PXX47238.1"/>
    </source>
</evidence>
<gene>
    <name evidence="7" type="ORF">DFR42_101815</name>
</gene>
<comment type="caution">
    <text evidence="7">The sequence shown here is derived from an EMBL/GenBank/DDBJ whole genome shotgun (WGS) entry which is preliminary data.</text>
</comment>
<evidence type="ECO:0000256" key="6">
    <source>
        <dbReference type="SAM" id="SignalP"/>
    </source>
</evidence>
<dbReference type="PANTHER" id="PTHR38776">
    <property type="entry name" value="MLTA-INTERACTING PROTEIN-RELATED"/>
    <property type="match status" value="1"/>
</dbReference>
<evidence type="ECO:0000256" key="2">
    <source>
        <dbReference type="ARBA" id="ARBA00005722"/>
    </source>
</evidence>
<keyword evidence="8" id="KW-1185">Reference proteome</keyword>
<evidence type="ECO:0000256" key="1">
    <source>
        <dbReference type="ARBA" id="ARBA00004442"/>
    </source>
</evidence>
<sequence>MKKILGITLLAMACSAGAQTSQFVQLVPTSYLPKDVNFSLGAVALSMPKYTGSDERRLAAYPMFDAQWKNGAFFSAVNGLGYNFSKDASLQYGLRMSLEAARDESRSGKLRGLGDVNTAIEPGAFLNFNLDQNFSLASSVRYGSGLDHNGVQVSFGARATTLLSPQHRLSASIGANWVNSAYMQSYYGVTAAQSVASGYAQYTPSSGISDIKLGASWHWNIDSNWSLTTGASVSRLSGDAGRSPFVFQKNPVTIFSAASYRF</sequence>
<keyword evidence="4" id="KW-0472">Membrane</keyword>
<comment type="similarity">
    <text evidence="2">Belongs to the MipA/OmpV family.</text>
</comment>
<name>A0A318JCB3_9BURK</name>
<dbReference type="AlphaFoldDB" id="A0A318JCB3"/>
<dbReference type="PANTHER" id="PTHR38776:SF1">
    <property type="entry name" value="MLTA-INTERACTING PROTEIN-RELATED"/>
    <property type="match status" value="1"/>
</dbReference>
<organism evidence="7 8">
    <name type="scientific">Undibacterium pigrum</name>
    <dbReference type="NCBI Taxonomy" id="401470"/>
    <lineage>
        <taxon>Bacteria</taxon>
        <taxon>Pseudomonadati</taxon>
        <taxon>Pseudomonadota</taxon>
        <taxon>Betaproteobacteria</taxon>
        <taxon>Burkholderiales</taxon>
        <taxon>Oxalobacteraceae</taxon>
        <taxon>Undibacterium</taxon>
    </lineage>
</organism>
<evidence type="ECO:0000313" key="8">
    <source>
        <dbReference type="Proteomes" id="UP000247792"/>
    </source>
</evidence>
<evidence type="ECO:0000256" key="4">
    <source>
        <dbReference type="ARBA" id="ARBA00023136"/>
    </source>
</evidence>
<dbReference type="InterPro" id="IPR010583">
    <property type="entry name" value="MipA"/>
</dbReference>
<dbReference type="Pfam" id="PF06629">
    <property type="entry name" value="MipA"/>
    <property type="match status" value="1"/>
</dbReference>